<feature type="transmembrane region" description="Helical" evidence="1">
    <location>
        <begin position="38"/>
        <end position="57"/>
    </location>
</feature>
<evidence type="ECO:0000313" key="3">
    <source>
        <dbReference type="Proteomes" id="UP001500886"/>
    </source>
</evidence>
<keyword evidence="1" id="KW-1133">Transmembrane helix</keyword>
<organism evidence="2 3">
    <name type="scientific">Streptomyces luteosporeus</name>
    <dbReference type="NCBI Taxonomy" id="173856"/>
    <lineage>
        <taxon>Bacteria</taxon>
        <taxon>Bacillati</taxon>
        <taxon>Actinomycetota</taxon>
        <taxon>Actinomycetes</taxon>
        <taxon>Kitasatosporales</taxon>
        <taxon>Streptomycetaceae</taxon>
        <taxon>Streptomyces</taxon>
    </lineage>
</organism>
<gene>
    <name evidence="2" type="ORF">GCM10010315_22680</name>
</gene>
<protein>
    <submittedName>
        <fullName evidence="2">Uncharacterized protein</fullName>
    </submittedName>
</protein>
<accession>A0ABP6G501</accession>
<name>A0ABP6G501_9ACTN</name>
<proteinExistence type="predicted"/>
<sequence>MNSPLAGLLALAVFTLAAFLTGRGAVRLVRRAGRWWHAALPPLLTAASGAAVAYLLWPSYFAAPAALLWWACAFYGNIAGWFCRGRHA</sequence>
<feature type="transmembrane region" description="Helical" evidence="1">
    <location>
        <begin position="63"/>
        <end position="83"/>
    </location>
</feature>
<reference evidence="3" key="1">
    <citation type="journal article" date="2019" name="Int. J. Syst. Evol. Microbiol.">
        <title>The Global Catalogue of Microorganisms (GCM) 10K type strain sequencing project: providing services to taxonomists for standard genome sequencing and annotation.</title>
        <authorList>
            <consortium name="The Broad Institute Genomics Platform"/>
            <consortium name="The Broad Institute Genome Sequencing Center for Infectious Disease"/>
            <person name="Wu L."/>
            <person name="Ma J."/>
        </authorList>
    </citation>
    <scope>NUCLEOTIDE SEQUENCE [LARGE SCALE GENOMIC DNA]</scope>
    <source>
        <strain evidence="3">JCM 4542</strain>
    </source>
</reference>
<keyword evidence="1" id="KW-0472">Membrane</keyword>
<keyword evidence="1" id="KW-0812">Transmembrane</keyword>
<dbReference type="RefSeq" id="WP_344434850.1">
    <property type="nucleotide sequence ID" value="NZ_BAAASL010000007.1"/>
</dbReference>
<evidence type="ECO:0000256" key="1">
    <source>
        <dbReference type="SAM" id="Phobius"/>
    </source>
</evidence>
<dbReference type="EMBL" id="BAAASL010000007">
    <property type="protein sequence ID" value="GAA2714789.1"/>
    <property type="molecule type" value="Genomic_DNA"/>
</dbReference>
<keyword evidence="3" id="KW-1185">Reference proteome</keyword>
<evidence type="ECO:0000313" key="2">
    <source>
        <dbReference type="EMBL" id="GAA2714789.1"/>
    </source>
</evidence>
<feature type="transmembrane region" description="Helical" evidence="1">
    <location>
        <begin position="6"/>
        <end position="26"/>
    </location>
</feature>
<dbReference type="Proteomes" id="UP001500886">
    <property type="component" value="Unassembled WGS sequence"/>
</dbReference>
<comment type="caution">
    <text evidence="2">The sequence shown here is derived from an EMBL/GenBank/DDBJ whole genome shotgun (WGS) entry which is preliminary data.</text>
</comment>